<dbReference type="AlphaFoldDB" id="A0A9N9MYM5"/>
<feature type="domain" description="C2H2-type" evidence="12">
    <location>
        <begin position="157"/>
        <end position="185"/>
    </location>
</feature>
<dbReference type="OrthoDB" id="3437960at2759"/>
<evidence type="ECO:0000256" key="5">
    <source>
        <dbReference type="ARBA" id="ARBA00022771"/>
    </source>
</evidence>
<keyword evidence="9" id="KW-0804">Transcription</keyword>
<protein>
    <recommendedName>
        <fullName evidence="12">C2H2-type domain-containing protein</fullName>
    </recommendedName>
</protein>
<dbReference type="GO" id="GO:0003677">
    <property type="term" value="F:DNA binding"/>
    <property type="evidence" value="ECO:0007669"/>
    <property type="project" value="UniProtKB-KW"/>
</dbReference>
<sequence length="266" mass="31237">MDYFTESHQLLQNGLEEESYSMCKSIIFPKPPVDQKPSYQKESMQCAIGSDQSIFDLDSQEIAKYDVDGSGYLSPKLQTKFVKPQLNYTEHTFKLQRCNVQEVPFAFEFIVQNQSIQMNRCHYFAPAPTLEKVNSKPTQLQEMLQVVPTTNLSDQKIKCFLCDREFTRSCYLTQHINALHSGNKPFRCAICGKKFARDFDREEHQKRHNGIKRFQCDQCPKTFNYKMDLTRHNVLHTGKKLHKCQVCDKYFIRRDQMVKHLSTHNK</sequence>
<evidence type="ECO:0000256" key="4">
    <source>
        <dbReference type="ARBA" id="ARBA00022737"/>
    </source>
</evidence>
<evidence type="ECO:0000313" key="14">
    <source>
        <dbReference type="Proteomes" id="UP001152799"/>
    </source>
</evidence>
<keyword evidence="7" id="KW-0805">Transcription regulation</keyword>
<dbReference type="PROSITE" id="PS50157">
    <property type="entry name" value="ZINC_FINGER_C2H2_2"/>
    <property type="match status" value="4"/>
</dbReference>
<evidence type="ECO:0000256" key="8">
    <source>
        <dbReference type="ARBA" id="ARBA00023125"/>
    </source>
</evidence>
<dbReference type="InterPro" id="IPR013087">
    <property type="entry name" value="Znf_C2H2_type"/>
</dbReference>
<evidence type="ECO:0000256" key="6">
    <source>
        <dbReference type="ARBA" id="ARBA00022833"/>
    </source>
</evidence>
<name>A0A9N9MYM5_9CUCU</name>
<evidence type="ECO:0000256" key="2">
    <source>
        <dbReference type="ARBA" id="ARBA00006991"/>
    </source>
</evidence>
<evidence type="ECO:0000256" key="7">
    <source>
        <dbReference type="ARBA" id="ARBA00023015"/>
    </source>
</evidence>
<keyword evidence="14" id="KW-1185">Reference proteome</keyword>
<feature type="domain" description="C2H2-type" evidence="12">
    <location>
        <begin position="186"/>
        <end position="213"/>
    </location>
</feature>
<dbReference type="Proteomes" id="UP001152799">
    <property type="component" value="Chromosome 7"/>
</dbReference>
<gene>
    <name evidence="13" type="ORF">CEUTPL_LOCUS11798</name>
</gene>
<evidence type="ECO:0000313" key="13">
    <source>
        <dbReference type="EMBL" id="CAG9771362.1"/>
    </source>
</evidence>
<dbReference type="EMBL" id="OU892283">
    <property type="protein sequence ID" value="CAG9771362.1"/>
    <property type="molecule type" value="Genomic_DNA"/>
</dbReference>
<dbReference type="Gene3D" id="3.30.160.60">
    <property type="entry name" value="Classic Zinc Finger"/>
    <property type="match status" value="4"/>
</dbReference>
<dbReference type="PANTHER" id="PTHR24394">
    <property type="entry name" value="ZINC FINGER PROTEIN"/>
    <property type="match status" value="1"/>
</dbReference>
<feature type="domain" description="C2H2-type" evidence="12">
    <location>
        <begin position="214"/>
        <end position="241"/>
    </location>
</feature>
<keyword evidence="3" id="KW-0479">Metal-binding</keyword>
<comment type="subcellular location">
    <subcellularLocation>
        <location evidence="1">Nucleus</location>
    </subcellularLocation>
</comment>
<dbReference type="FunFam" id="3.30.160.60:FF:001156">
    <property type="entry name" value="Zinc finger protein 407"/>
    <property type="match status" value="1"/>
</dbReference>
<accession>A0A9N9MYM5</accession>
<proteinExistence type="inferred from homology"/>
<reference evidence="13" key="1">
    <citation type="submission" date="2022-01" db="EMBL/GenBank/DDBJ databases">
        <authorList>
            <person name="King R."/>
        </authorList>
    </citation>
    <scope>NUCLEOTIDE SEQUENCE</scope>
</reference>
<comment type="similarity">
    <text evidence="2">Belongs to the krueppel C2H2-type zinc-finger protein family.</text>
</comment>
<evidence type="ECO:0000256" key="3">
    <source>
        <dbReference type="ARBA" id="ARBA00022723"/>
    </source>
</evidence>
<keyword evidence="5 11" id="KW-0863">Zinc-finger</keyword>
<evidence type="ECO:0000256" key="9">
    <source>
        <dbReference type="ARBA" id="ARBA00023163"/>
    </source>
</evidence>
<dbReference type="SUPFAM" id="SSF57667">
    <property type="entry name" value="beta-beta-alpha zinc fingers"/>
    <property type="match status" value="3"/>
</dbReference>
<dbReference type="SMART" id="SM00355">
    <property type="entry name" value="ZnF_C2H2"/>
    <property type="match status" value="4"/>
</dbReference>
<organism evidence="13 14">
    <name type="scientific">Ceutorhynchus assimilis</name>
    <name type="common">cabbage seed weevil</name>
    <dbReference type="NCBI Taxonomy" id="467358"/>
    <lineage>
        <taxon>Eukaryota</taxon>
        <taxon>Metazoa</taxon>
        <taxon>Ecdysozoa</taxon>
        <taxon>Arthropoda</taxon>
        <taxon>Hexapoda</taxon>
        <taxon>Insecta</taxon>
        <taxon>Pterygota</taxon>
        <taxon>Neoptera</taxon>
        <taxon>Endopterygota</taxon>
        <taxon>Coleoptera</taxon>
        <taxon>Polyphaga</taxon>
        <taxon>Cucujiformia</taxon>
        <taxon>Curculionidae</taxon>
        <taxon>Ceutorhynchinae</taxon>
        <taxon>Ceutorhynchus</taxon>
    </lineage>
</organism>
<keyword evidence="6" id="KW-0862">Zinc</keyword>
<evidence type="ECO:0000256" key="10">
    <source>
        <dbReference type="ARBA" id="ARBA00023242"/>
    </source>
</evidence>
<dbReference type="GO" id="GO:0008270">
    <property type="term" value="F:zinc ion binding"/>
    <property type="evidence" value="ECO:0007669"/>
    <property type="project" value="UniProtKB-KW"/>
</dbReference>
<evidence type="ECO:0000259" key="12">
    <source>
        <dbReference type="PROSITE" id="PS50157"/>
    </source>
</evidence>
<evidence type="ECO:0000256" key="1">
    <source>
        <dbReference type="ARBA" id="ARBA00004123"/>
    </source>
</evidence>
<dbReference type="InterPro" id="IPR036236">
    <property type="entry name" value="Znf_C2H2_sf"/>
</dbReference>
<dbReference type="PANTHER" id="PTHR24394:SF29">
    <property type="entry name" value="MYONEURIN"/>
    <property type="match status" value="1"/>
</dbReference>
<dbReference type="Pfam" id="PF00096">
    <property type="entry name" value="zf-C2H2"/>
    <property type="match status" value="4"/>
</dbReference>
<dbReference type="GO" id="GO:0000981">
    <property type="term" value="F:DNA-binding transcription factor activity, RNA polymerase II-specific"/>
    <property type="evidence" value="ECO:0007669"/>
    <property type="project" value="TreeGrafter"/>
</dbReference>
<keyword evidence="8" id="KW-0238">DNA-binding</keyword>
<keyword evidence="10" id="KW-0539">Nucleus</keyword>
<feature type="domain" description="C2H2-type" evidence="12">
    <location>
        <begin position="242"/>
        <end position="266"/>
    </location>
</feature>
<dbReference type="GO" id="GO:0005634">
    <property type="term" value="C:nucleus"/>
    <property type="evidence" value="ECO:0007669"/>
    <property type="project" value="UniProtKB-SubCell"/>
</dbReference>
<dbReference type="PROSITE" id="PS00028">
    <property type="entry name" value="ZINC_FINGER_C2H2_1"/>
    <property type="match status" value="4"/>
</dbReference>
<evidence type="ECO:0000256" key="11">
    <source>
        <dbReference type="PROSITE-ProRule" id="PRU00042"/>
    </source>
</evidence>
<keyword evidence="4" id="KW-0677">Repeat</keyword>